<keyword evidence="4" id="KW-0804">Transcription</keyword>
<evidence type="ECO:0000256" key="5">
    <source>
        <dbReference type="ARBA" id="ARBA00023242"/>
    </source>
</evidence>
<feature type="compositionally biased region" description="Basic residues" evidence="7">
    <location>
        <begin position="531"/>
        <end position="542"/>
    </location>
</feature>
<evidence type="ECO:0000256" key="4">
    <source>
        <dbReference type="ARBA" id="ARBA00023163"/>
    </source>
</evidence>
<evidence type="ECO:0000256" key="7">
    <source>
        <dbReference type="SAM" id="MobiDB-lite"/>
    </source>
</evidence>
<feature type="compositionally biased region" description="Low complexity" evidence="7">
    <location>
        <begin position="646"/>
        <end position="658"/>
    </location>
</feature>
<dbReference type="PANTHER" id="PTHR15741">
    <property type="entry name" value="BASIC HELIX-LOOP-HELIX ZIP TRANSCRIPTION FACTOR"/>
    <property type="match status" value="1"/>
</dbReference>
<feature type="region of interest" description="Disordered" evidence="7">
    <location>
        <begin position="372"/>
        <end position="408"/>
    </location>
</feature>
<accession>A0AAV8W2S2</accession>
<keyword evidence="10" id="KW-1185">Reference proteome</keyword>
<feature type="compositionally biased region" description="Polar residues" evidence="7">
    <location>
        <begin position="659"/>
        <end position="677"/>
    </location>
</feature>
<proteinExistence type="predicted"/>
<gene>
    <name evidence="9" type="ORF">NQ315_015668</name>
</gene>
<organism evidence="9 10">
    <name type="scientific">Exocentrus adspersus</name>
    <dbReference type="NCBI Taxonomy" id="1586481"/>
    <lineage>
        <taxon>Eukaryota</taxon>
        <taxon>Metazoa</taxon>
        <taxon>Ecdysozoa</taxon>
        <taxon>Arthropoda</taxon>
        <taxon>Hexapoda</taxon>
        <taxon>Insecta</taxon>
        <taxon>Pterygota</taxon>
        <taxon>Neoptera</taxon>
        <taxon>Endopterygota</taxon>
        <taxon>Coleoptera</taxon>
        <taxon>Polyphaga</taxon>
        <taxon>Cucujiformia</taxon>
        <taxon>Chrysomeloidea</taxon>
        <taxon>Cerambycidae</taxon>
        <taxon>Lamiinae</taxon>
        <taxon>Acanthocinini</taxon>
        <taxon>Exocentrus</taxon>
    </lineage>
</organism>
<name>A0AAV8W2S2_9CUCU</name>
<keyword evidence="3" id="KW-0238">DNA-binding</keyword>
<dbReference type="Gene3D" id="4.10.280.10">
    <property type="entry name" value="Helix-loop-helix DNA-binding domain"/>
    <property type="match status" value="1"/>
</dbReference>
<comment type="caution">
    <text evidence="9">The sequence shown here is derived from an EMBL/GenBank/DDBJ whole genome shotgun (WGS) entry which is preliminary data.</text>
</comment>
<feature type="region of interest" description="Disordered" evidence="7">
    <location>
        <begin position="646"/>
        <end position="683"/>
    </location>
</feature>
<feature type="region of interest" description="Disordered" evidence="7">
    <location>
        <begin position="473"/>
        <end position="559"/>
    </location>
</feature>
<dbReference type="PANTHER" id="PTHR15741:SF37">
    <property type="entry name" value="LD38259P"/>
    <property type="match status" value="1"/>
</dbReference>
<evidence type="ECO:0000256" key="2">
    <source>
        <dbReference type="ARBA" id="ARBA00023015"/>
    </source>
</evidence>
<dbReference type="AlphaFoldDB" id="A0AAV8W2S2"/>
<dbReference type="Proteomes" id="UP001159042">
    <property type="component" value="Unassembled WGS sequence"/>
</dbReference>
<evidence type="ECO:0000256" key="3">
    <source>
        <dbReference type="ARBA" id="ARBA00023125"/>
    </source>
</evidence>
<keyword evidence="5" id="KW-0539">Nucleus</keyword>
<dbReference type="CDD" id="cd21739">
    <property type="entry name" value="NES2-NLS_ChREBP-like"/>
    <property type="match status" value="1"/>
</dbReference>
<feature type="compositionally biased region" description="Polar residues" evidence="7">
    <location>
        <begin position="387"/>
        <end position="408"/>
    </location>
</feature>
<dbReference type="GO" id="GO:0046983">
    <property type="term" value="F:protein dimerization activity"/>
    <property type="evidence" value="ECO:0007669"/>
    <property type="project" value="InterPro"/>
</dbReference>
<reference evidence="9 10" key="1">
    <citation type="journal article" date="2023" name="Insect Mol. Biol.">
        <title>Genome sequencing provides insights into the evolution of gene families encoding plant cell wall-degrading enzymes in longhorned beetles.</title>
        <authorList>
            <person name="Shin N.R."/>
            <person name="Okamura Y."/>
            <person name="Kirsch R."/>
            <person name="Pauchet Y."/>
        </authorList>
    </citation>
    <scope>NUCLEOTIDE SEQUENCE [LARGE SCALE GENOMIC DNA]</scope>
    <source>
        <strain evidence="9">EAD_L_NR</strain>
    </source>
</reference>
<dbReference type="SUPFAM" id="SSF47459">
    <property type="entry name" value="HLH, helix-loop-helix DNA-binding domain"/>
    <property type="match status" value="1"/>
</dbReference>
<dbReference type="InterPro" id="IPR052207">
    <property type="entry name" value="Max-like/E-box_TFs"/>
</dbReference>
<dbReference type="FunFam" id="4.10.280.10:FF:000094">
    <property type="entry name" value="Blast:Carbohydrate-responsive element-binding protein"/>
    <property type="match status" value="1"/>
</dbReference>
<feature type="compositionally biased region" description="Basic and acidic residues" evidence="7">
    <location>
        <begin position="520"/>
        <end position="530"/>
    </location>
</feature>
<dbReference type="Pfam" id="PF00010">
    <property type="entry name" value="HLH"/>
    <property type="match status" value="1"/>
</dbReference>
<protein>
    <recommendedName>
        <fullName evidence="8">BHLH domain-containing protein</fullName>
    </recommendedName>
</protein>
<dbReference type="GO" id="GO:0000978">
    <property type="term" value="F:RNA polymerase II cis-regulatory region sequence-specific DNA binding"/>
    <property type="evidence" value="ECO:0007669"/>
    <property type="project" value="TreeGrafter"/>
</dbReference>
<feature type="compositionally biased region" description="Polar residues" evidence="7">
    <location>
        <begin position="510"/>
        <end position="519"/>
    </location>
</feature>
<dbReference type="CDD" id="cd11405">
    <property type="entry name" value="bHLHzip_MLXIP_like"/>
    <property type="match status" value="1"/>
</dbReference>
<evidence type="ECO:0000313" key="10">
    <source>
        <dbReference type="Proteomes" id="UP001159042"/>
    </source>
</evidence>
<feature type="coiled-coil region" evidence="6">
    <location>
        <begin position="726"/>
        <end position="760"/>
    </location>
</feature>
<evidence type="ECO:0000259" key="8">
    <source>
        <dbReference type="PROSITE" id="PS50888"/>
    </source>
</evidence>
<comment type="subcellular location">
    <subcellularLocation>
        <location evidence="1">Nucleus</location>
    </subcellularLocation>
</comment>
<dbReference type="EMBL" id="JANEYG010000012">
    <property type="protein sequence ID" value="KAJ8920875.1"/>
    <property type="molecule type" value="Genomic_DNA"/>
</dbReference>
<dbReference type="InterPro" id="IPR011598">
    <property type="entry name" value="bHLH_dom"/>
</dbReference>
<evidence type="ECO:0000313" key="9">
    <source>
        <dbReference type="EMBL" id="KAJ8920875.1"/>
    </source>
</evidence>
<evidence type="ECO:0000256" key="1">
    <source>
        <dbReference type="ARBA" id="ARBA00004123"/>
    </source>
</evidence>
<evidence type="ECO:0000256" key="6">
    <source>
        <dbReference type="SAM" id="Coils"/>
    </source>
</evidence>
<feature type="compositionally biased region" description="Low complexity" evidence="7">
    <location>
        <begin position="497"/>
        <end position="508"/>
    </location>
</feature>
<dbReference type="SMART" id="SM00353">
    <property type="entry name" value="HLH"/>
    <property type="match status" value="1"/>
</dbReference>
<keyword evidence="6" id="KW-0175">Coiled coil</keyword>
<dbReference type="InterPro" id="IPR036638">
    <property type="entry name" value="HLH_DNA-bd_sf"/>
</dbReference>
<dbReference type="GO" id="GO:0005634">
    <property type="term" value="C:nucleus"/>
    <property type="evidence" value="ECO:0007669"/>
    <property type="project" value="UniProtKB-SubCell"/>
</dbReference>
<keyword evidence="2" id="KW-0805">Transcription regulation</keyword>
<feature type="domain" description="BHLH" evidence="8">
    <location>
        <begin position="682"/>
        <end position="736"/>
    </location>
</feature>
<dbReference type="PROSITE" id="PS50888">
    <property type="entry name" value="BHLH"/>
    <property type="match status" value="1"/>
</dbReference>
<sequence>MYTIQHVRRPEKQEKESIHSGHFMVSHFEAEEQDDEDNVAVPIPEVTDTKAIVQVRSNSQGALIDYAENKKNQQQLAIDTSLAKLFQCMSLAYRQKLTSPKWNRFRGIRLRWKDKIRLNNVIWRCWHLQFIKKENTLVCQFASPLDVDTHNKPEAVVLEGKYWKRKLAAVTAEYKRWRMFYRNNLLGHMTKDAVDALHDSDLLVWESNSSDNMNMMVDEDYMGLMSDTLFSTITNQPFVFPDSREIAKAGLADFIQPSLGPLQPNLDDYMDTLDPLQDLINNSRLATVPEESQSSHQTNHQEVTWGYIDSSMSSNASNLQVPTLSSSQINQYQLQQIQQLPVEKQVPIQDTRQQNIQVTYSDMMLQQPLEQYVSHQSQPPPPPPYSSVISKNSKSAKSMSQSRGKVQPNIQTVYSKSLDNIYPTYAQQNNIIVGDRLCLPMPELKNTTESQRQSHQVQQLQQQELQHFKIAQTSQESRQGYKFPVPSAPNIKFTTSPQQVQHPQLLPPSFSLSQYNASHTLKDEKSEVRRRGAPRGRGRSRSNTREPLKRPPLISAVSDPSLLTPQTSVLLTQLLSNSTEANTLLFNQSQRGGSNQDISSNQIRIKEETSVVPILPQPATSTLIIPAQVSISTIQSTSDPLALGSYSSCDSPVMDSSSQNLHSPTSSQGSMGSPNRESSLRDRRTIHIHAEQKRRYNIKNGFDMIHSLIPHLNQNPNAKLSKAAMLQKGAEYIRQLRAERNQLKEEMVSLRQQIDTLNTSISNCQSLLPATGAPISRRKDSKMQEMFDEYVRTRTRDNWKFWIIQFSLIFKPLVESFNNFVSTSSLDDLYSSTLLWIEQHCTLMDLRPIVLNSLRYLCTKTDILSEPEKLPDEARQIVLNSHPHENK</sequence>
<dbReference type="GO" id="GO:0000981">
    <property type="term" value="F:DNA-binding transcription factor activity, RNA polymerase II-specific"/>
    <property type="evidence" value="ECO:0007669"/>
    <property type="project" value="TreeGrafter"/>
</dbReference>